<protein>
    <submittedName>
        <fullName evidence="1">Uncharacterized protein</fullName>
    </submittedName>
</protein>
<gene>
    <name evidence="1" type="ORF">BpHYR1_000655</name>
</gene>
<name>A0A3M7SGX2_BRAPC</name>
<proteinExistence type="predicted"/>
<sequence>MVDWATRAWQTPNQCHQLIHFFQAHLKEHCCPIIRPHSMIRLYQNQIWQRFSESFTNSDMLEFIDDTAEDIDLGRPTTRELAIFTKAPVKLIHKGSYFPHP</sequence>
<dbReference type="Proteomes" id="UP000276133">
    <property type="component" value="Unassembled WGS sequence"/>
</dbReference>
<evidence type="ECO:0000313" key="1">
    <source>
        <dbReference type="EMBL" id="RNA35021.1"/>
    </source>
</evidence>
<organism evidence="1 2">
    <name type="scientific">Brachionus plicatilis</name>
    <name type="common">Marine rotifer</name>
    <name type="synonym">Brachionus muelleri</name>
    <dbReference type="NCBI Taxonomy" id="10195"/>
    <lineage>
        <taxon>Eukaryota</taxon>
        <taxon>Metazoa</taxon>
        <taxon>Spiralia</taxon>
        <taxon>Gnathifera</taxon>
        <taxon>Rotifera</taxon>
        <taxon>Eurotatoria</taxon>
        <taxon>Monogononta</taxon>
        <taxon>Pseudotrocha</taxon>
        <taxon>Ploima</taxon>
        <taxon>Brachionidae</taxon>
        <taxon>Brachionus</taxon>
    </lineage>
</organism>
<accession>A0A3M7SGX2</accession>
<comment type="caution">
    <text evidence="1">The sequence shown here is derived from an EMBL/GenBank/DDBJ whole genome shotgun (WGS) entry which is preliminary data.</text>
</comment>
<evidence type="ECO:0000313" key="2">
    <source>
        <dbReference type="Proteomes" id="UP000276133"/>
    </source>
</evidence>
<reference evidence="1 2" key="1">
    <citation type="journal article" date="2018" name="Sci. Rep.">
        <title>Genomic signatures of local adaptation to the degree of environmental predictability in rotifers.</title>
        <authorList>
            <person name="Franch-Gras L."/>
            <person name="Hahn C."/>
            <person name="Garcia-Roger E.M."/>
            <person name="Carmona M.J."/>
            <person name="Serra M."/>
            <person name="Gomez A."/>
        </authorList>
    </citation>
    <scope>NUCLEOTIDE SEQUENCE [LARGE SCALE GENOMIC DNA]</scope>
    <source>
        <strain evidence="1">HYR1</strain>
    </source>
</reference>
<keyword evidence="2" id="KW-1185">Reference proteome</keyword>
<dbReference type="EMBL" id="REGN01001384">
    <property type="protein sequence ID" value="RNA35021.1"/>
    <property type="molecule type" value="Genomic_DNA"/>
</dbReference>
<dbReference type="AlphaFoldDB" id="A0A3M7SGX2"/>